<feature type="transmembrane region" description="Helical" evidence="1">
    <location>
        <begin position="21"/>
        <end position="38"/>
    </location>
</feature>
<evidence type="ECO:0000313" key="3">
    <source>
        <dbReference type="Proteomes" id="UP000224854"/>
    </source>
</evidence>
<keyword evidence="1" id="KW-0812">Transmembrane</keyword>
<comment type="caution">
    <text evidence="2">The sequence shown here is derived from an EMBL/GenBank/DDBJ whole genome shotgun (WGS) entry which is preliminary data.</text>
</comment>
<evidence type="ECO:0000256" key="1">
    <source>
        <dbReference type="SAM" id="Phobius"/>
    </source>
</evidence>
<name>A0A2C5YJZ1_9HYPO</name>
<dbReference type="Proteomes" id="UP000224854">
    <property type="component" value="Unassembled WGS sequence"/>
</dbReference>
<protein>
    <submittedName>
        <fullName evidence="2">Uncharacterized protein</fullName>
    </submittedName>
</protein>
<accession>A0A2C5YJZ1</accession>
<proteinExistence type="predicted"/>
<keyword evidence="3" id="KW-1185">Reference proteome</keyword>
<keyword evidence="1" id="KW-0472">Membrane</keyword>
<gene>
    <name evidence="2" type="ORF">CDD82_7498</name>
</gene>
<reference evidence="2 3" key="1">
    <citation type="submission" date="2017-06" db="EMBL/GenBank/DDBJ databases">
        <title>Ant-infecting Ophiocordyceps genomes reveal a high diversity of potential behavioral manipulation genes and a possible major role for enterotoxins.</title>
        <authorList>
            <person name="De Bekker C."/>
            <person name="Evans H.C."/>
            <person name="Brachmann A."/>
            <person name="Hughes D.P."/>
        </authorList>
    </citation>
    <scope>NUCLEOTIDE SEQUENCE [LARGE SCALE GENOMIC DNA]</scope>
    <source>
        <strain evidence="2 3">1348a</strain>
    </source>
</reference>
<dbReference type="AlphaFoldDB" id="A0A2C5YJZ1"/>
<feature type="transmembrane region" description="Helical" evidence="1">
    <location>
        <begin position="86"/>
        <end position="112"/>
    </location>
</feature>
<organism evidence="2 3">
    <name type="scientific">Ophiocordyceps australis</name>
    <dbReference type="NCBI Taxonomy" id="1399860"/>
    <lineage>
        <taxon>Eukaryota</taxon>
        <taxon>Fungi</taxon>
        <taxon>Dikarya</taxon>
        <taxon>Ascomycota</taxon>
        <taxon>Pezizomycotina</taxon>
        <taxon>Sordariomycetes</taxon>
        <taxon>Hypocreomycetidae</taxon>
        <taxon>Hypocreales</taxon>
        <taxon>Ophiocordycipitaceae</taxon>
        <taxon>Ophiocordyceps</taxon>
    </lineage>
</organism>
<dbReference type="EMBL" id="NJEU01000883">
    <property type="protein sequence ID" value="PHH69815.1"/>
    <property type="molecule type" value="Genomic_DNA"/>
</dbReference>
<evidence type="ECO:0000313" key="2">
    <source>
        <dbReference type="EMBL" id="PHH69815.1"/>
    </source>
</evidence>
<keyword evidence="1" id="KW-1133">Transmembrane helix</keyword>
<sequence>MFSSTILFPIGHGYDARPGTRFVTAALNFPIFMLLIGIETFQTATYTMLAVICQRLGINPQFNPQYSMDMLIDACRLGFGVTTIMASWICLLAFHFFFFFITTAIVCNLILLTY</sequence>